<evidence type="ECO:0000256" key="5">
    <source>
        <dbReference type="ARBA" id="ARBA00022989"/>
    </source>
</evidence>
<dbReference type="InterPro" id="IPR032880">
    <property type="entry name" value="CSC1/OSCA1-like_N"/>
</dbReference>
<evidence type="ECO:0000256" key="6">
    <source>
        <dbReference type="ARBA" id="ARBA00023136"/>
    </source>
</evidence>
<feature type="domain" description="CSC1/OSCA1-like cytosolic" evidence="11">
    <location>
        <begin position="202"/>
        <end position="363"/>
    </location>
</feature>
<dbReference type="InterPro" id="IPR003864">
    <property type="entry name" value="CSC1/OSCA1-like_7TM"/>
</dbReference>
<comment type="similarity">
    <text evidence="2">Belongs to the CSC1 (TC 1.A.17) family.</text>
</comment>
<accession>A0A0K9PC06</accession>
<sequence>MATVEDIAVSAAINILTAIAFLLAFAVLRIQPVNDRVYHSKWYISGDRRSTRARSGNVVGKFVNLNFWTYLTFLNWIPQALRMSQAEIIKHAGLDSAVYLRIYILGLKIFGPWTILAPLILIPVNLSGNIIRNLTNAKEIISNEIDSLSISNIEDGSQRFWVHISLAYLLSVWTCLMLYHEYSKVAFIRLHFLASQDRRVEQFSVLVTNVPSISSHSISESVEHFFKMNHSDHYLSHQVVYNANKFSKLAKKRDRHQNWLDYYERKFEKTNRRPYTQKGFLGICGKRVDAIDYYKDIIGDLEKKMVSERQRILKDSKSIIPAAFVTFDSRWGASVCAQTQQSKNPTRWLTDWAPEPRDVYWENLSISLVSHGLRRVVISVLVFLLVFFYMIPISIVQSLANLEGLEKVAPFLQPVIDLKFIKSFLQGFIPGLALKIFLFILPTVLMWMSKFEGYTSLSLLERRTARKYYYFMLVNVFLGSIVTGTVLEQLYSFIHQPPTQIPKTIGLSIPMKATFFITYIMVDGWAGIASEILRLRSLIIYQFKNMFIVKTERDRENAMHPGSIGLHETLPTLQLYFLLGLVYAIVTPVLLPFVIVFFAFAYLVYRHQIINVYDQEYESAGAFWPHVHCRIIYSLLISQLILLGILSTKKAANSTPVLTPLPFLTLLFHMYCKKRFEPAFRKYPLEEAVEKDAMEHASEPNLNLRAFLADAYLHPIFRSFQDVESAETRVDKSQSESHVVALPSSPRHELNLASPPQHVYHYEMEPSSLYYNPYH</sequence>
<dbReference type="PANTHER" id="PTHR13018:SF98">
    <property type="entry name" value="TO DEHYDRATION PROTEIN, PUTATIVE, EXPRESSED-RELATED"/>
    <property type="match status" value="1"/>
</dbReference>
<keyword evidence="13" id="KW-1185">Reference proteome</keyword>
<dbReference type="Pfam" id="PF13967">
    <property type="entry name" value="RSN1_TM"/>
    <property type="match status" value="1"/>
</dbReference>
<evidence type="ECO:0000256" key="7">
    <source>
        <dbReference type="ARBA" id="ARBA00023303"/>
    </source>
</evidence>
<feature type="transmembrane region" description="Helical" evidence="8">
    <location>
        <begin position="420"/>
        <end position="447"/>
    </location>
</feature>
<proteinExistence type="inferred from homology"/>
<evidence type="ECO:0000259" key="11">
    <source>
        <dbReference type="Pfam" id="PF14703"/>
    </source>
</evidence>
<dbReference type="AlphaFoldDB" id="A0A0K9PC06"/>
<dbReference type="EMBL" id="LFYR01000980">
    <property type="protein sequence ID" value="KMZ66501.1"/>
    <property type="molecule type" value="Genomic_DNA"/>
</dbReference>
<gene>
    <name evidence="12" type="ORF">ZOSMA_29G01650</name>
</gene>
<feature type="transmembrane region" description="Helical" evidence="8">
    <location>
        <begin position="575"/>
        <end position="605"/>
    </location>
</feature>
<evidence type="ECO:0000256" key="2">
    <source>
        <dbReference type="ARBA" id="ARBA00007779"/>
    </source>
</evidence>
<dbReference type="OrthoDB" id="1689567at2759"/>
<keyword evidence="6 8" id="KW-0472">Membrane</keyword>
<evidence type="ECO:0000256" key="1">
    <source>
        <dbReference type="ARBA" id="ARBA00004141"/>
    </source>
</evidence>
<feature type="domain" description="CSC1/OSCA1-like 7TM region" evidence="9">
    <location>
        <begin position="374"/>
        <end position="645"/>
    </location>
</feature>
<evidence type="ECO:0000256" key="3">
    <source>
        <dbReference type="ARBA" id="ARBA00022448"/>
    </source>
</evidence>
<protein>
    <submittedName>
        <fullName evidence="12">Hyperosmolality-induced [Ca2+]i increase 1 (Osca1)</fullName>
    </submittedName>
</protein>
<dbReference type="GO" id="GO:0005886">
    <property type="term" value="C:plasma membrane"/>
    <property type="evidence" value="ECO:0000318"/>
    <property type="project" value="GO_Central"/>
</dbReference>
<feature type="transmembrane region" description="Helical" evidence="8">
    <location>
        <begin position="98"/>
        <end position="122"/>
    </location>
</feature>
<keyword evidence="5 8" id="KW-1133">Transmembrane helix</keyword>
<feature type="transmembrane region" description="Helical" evidence="8">
    <location>
        <begin position="631"/>
        <end position="648"/>
    </location>
</feature>
<evidence type="ECO:0000256" key="4">
    <source>
        <dbReference type="ARBA" id="ARBA00022692"/>
    </source>
</evidence>
<dbReference type="Proteomes" id="UP000036987">
    <property type="component" value="Unassembled WGS sequence"/>
</dbReference>
<dbReference type="STRING" id="29655.A0A0K9PC06"/>
<reference evidence="13" key="1">
    <citation type="journal article" date="2016" name="Nature">
        <title>The genome of the seagrass Zostera marina reveals angiosperm adaptation to the sea.</title>
        <authorList>
            <person name="Olsen J.L."/>
            <person name="Rouze P."/>
            <person name="Verhelst B."/>
            <person name="Lin Y.-C."/>
            <person name="Bayer T."/>
            <person name="Collen J."/>
            <person name="Dattolo E."/>
            <person name="De Paoli E."/>
            <person name="Dittami S."/>
            <person name="Maumus F."/>
            <person name="Michel G."/>
            <person name="Kersting A."/>
            <person name="Lauritano C."/>
            <person name="Lohaus R."/>
            <person name="Toepel M."/>
            <person name="Tonon T."/>
            <person name="Vanneste K."/>
            <person name="Amirebrahimi M."/>
            <person name="Brakel J."/>
            <person name="Bostroem C."/>
            <person name="Chovatia M."/>
            <person name="Grimwood J."/>
            <person name="Jenkins J.W."/>
            <person name="Jueterbock A."/>
            <person name="Mraz A."/>
            <person name="Stam W.T."/>
            <person name="Tice H."/>
            <person name="Bornberg-Bauer E."/>
            <person name="Green P.J."/>
            <person name="Pearson G.A."/>
            <person name="Procaccini G."/>
            <person name="Duarte C.M."/>
            <person name="Schmutz J."/>
            <person name="Reusch T.B.H."/>
            <person name="Van de Peer Y."/>
        </authorList>
    </citation>
    <scope>NUCLEOTIDE SEQUENCE [LARGE SCALE GENOMIC DNA]</scope>
    <source>
        <strain evidence="13">cv. Finnish</strain>
    </source>
</reference>
<feature type="transmembrane region" description="Helical" evidence="8">
    <location>
        <begin position="7"/>
        <end position="28"/>
    </location>
</feature>
<name>A0A0K9PC06_ZOSMR</name>
<keyword evidence="3" id="KW-0813">Transport</keyword>
<evidence type="ECO:0000313" key="12">
    <source>
        <dbReference type="EMBL" id="KMZ66501.1"/>
    </source>
</evidence>
<dbReference type="InterPro" id="IPR045122">
    <property type="entry name" value="Csc1-like"/>
</dbReference>
<keyword evidence="7" id="KW-0407">Ion channel</keyword>
<dbReference type="Pfam" id="PF14703">
    <property type="entry name" value="PHM7_cyt"/>
    <property type="match status" value="1"/>
</dbReference>
<feature type="transmembrane region" description="Helical" evidence="8">
    <location>
        <begin position="468"/>
        <end position="487"/>
    </location>
</feature>
<dbReference type="GO" id="GO:0005227">
    <property type="term" value="F:calcium-activated cation channel activity"/>
    <property type="evidence" value="ECO:0000318"/>
    <property type="project" value="GO_Central"/>
</dbReference>
<keyword evidence="4 8" id="KW-0812">Transmembrane</keyword>
<organism evidence="12 13">
    <name type="scientific">Zostera marina</name>
    <name type="common">Eelgrass</name>
    <dbReference type="NCBI Taxonomy" id="29655"/>
    <lineage>
        <taxon>Eukaryota</taxon>
        <taxon>Viridiplantae</taxon>
        <taxon>Streptophyta</taxon>
        <taxon>Embryophyta</taxon>
        <taxon>Tracheophyta</taxon>
        <taxon>Spermatophyta</taxon>
        <taxon>Magnoliopsida</taxon>
        <taxon>Liliopsida</taxon>
        <taxon>Zosteraceae</taxon>
        <taxon>Zostera</taxon>
    </lineage>
</organism>
<feature type="transmembrane region" description="Helical" evidence="8">
    <location>
        <begin position="376"/>
        <end position="400"/>
    </location>
</feature>
<comment type="caution">
    <text evidence="12">The sequence shown here is derived from an EMBL/GenBank/DDBJ whole genome shotgun (WGS) entry which is preliminary data.</text>
</comment>
<dbReference type="OMA" id="HCHHEER"/>
<keyword evidence="7" id="KW-0406">Ion transport</keyword>
<feature type="domain" description="CSC1/OSCA1-like N-terminal transmembrane" evidence="10">
    <location>
        <begin position="7"/>
        <end position="181"/>
    </location>
</feature>
<comment type="subcellular location">
    <subcellularLocation>
        <location evidence="1">Membrane</location>
        <topology evidence="1">Multi-pass membrane protein</topology>
    </subcellularLocation>
</comment>
<evidence type="ECO:0000259" key="10">
    <source>
        <dbReference type="Pfam" id="PF13967"/>
    </source>
</evidence>
<dbReference type="InterPro" id="IPR027815">
    <property type="entry name" value="CSC1/OSCA1-like_cyt"/>
</dbReference>
<evidence type="ECO:0000313" key="13">
    <source>
        <dbReference type="Proteomes" id="UP000036987"/>
    </source>
</evidence>
<evidence type="ECO:0000259" key="9">
    <source>
        <dbReference type="Pfam" id="PF02714"/>
    </source>
</evidence>
<dbReference type="Pfam" id="PF02714">
    <property type="entry name" value="RSN1_7TM"/>
    <property type="match status" value="1"/>
</dbReference>
<dbReference type="PANTHER" id="PTHR13018">
    <property type="entry name" value="PROBABLE MEMBRANE PROTEIN DUF221-RELATED"/>
    <property type="match status" value="1"/>
</dbReference>
<evidence type="ECO:0000256" key="8">
    <source>
        <dbReference type="SAM" id="Phobius"/>
    </source>
</evidence>